<gene>
    <name evidence="1" type="ORF">ACFOY2_51095</name>
</gene>
<dbReference type="EMBL" id="JBHSBI010000047">
    <property type="protein sequence ID" value="MFC4015637.1"/>
    <property type="molecule type" value="Genomic_DNA"/>
</dbReference>
<dbReference type="RefSeq" id="WP_379535448.1">
    <property type="nucleotide sequence ID" value="NZ_JBHSBI010000047.1"/>
</dbReference>
<evidence type="ECO:0000313" key="1">
    <source>
        <dbReference type="EMBL" id="MFC4015637.1"/>
    </source>
</evidence>
<comment type="caution">
    <text evidence="1">The sequence shown here is derived from an EMBL/GenBank/DDBJ whole genome shotgun (WGS) entry which is preliminary data.</text>
</comment>
<name>A0ABV8GSB6_9ACTN</name>
<protein>
    <submittedName>
        <fullName evidence="1">Uncharacterized protein</fullName>
    </submittedName>
</protein>
<evidence type="ECO:0000313" key="2">
    <source>
        <dbReference type="Proteomes" id="UP001595851"/>
    </source>
</evidence>
<proteinExistence type="predicted"/>
<organism evidence="1 2">
    <name type="scientific">Nonomuraea purpurea</name>
    <dbReference type="NCBI Taxonomy" id="1849276"/>
    <lineage>
        <taxon>Bacteria</taxon>
        <taxon>Bacillati</taxon>
        <taxon>Actinomycetota</taxon>
        <taxon>Actinomycetes</taxon>
        <taxon>Streptosporangiales</taxon>
        <taxon>Streptosporangiaceae</taxon>
        <taxon>Nonomuraea</taxon>
    </lineage>
</organism>
<accession>A0ABV8GSB6</accession>
<dbReference type="Proteomes" id="UP001595851">
    <property type="component" value="Unassembled WGS sequence"/>
</dbReference>
<keyword evidence="2" id="KW-1185">Reference proteome</keyword>
<sequence length="139" mass="15253">MTATLHAVRDALTALDTRRRLLMTAARARFPGDFPLRDLGEHTGLATMTARRRLQEDLGRWPDLAPEAGNEVQVLLTVGDQAELVTPRHRASAPLRVPAARIAEQADIPANELPGRRFTVERLTASDADGFALVNDPRV</sequence>
<reference evidence="2" key="1">
    <citation type="journal article" date="2019" name="Int. J. Syst. Evol. Microbiol.">
        <title>The Global Catalogue of Microorganisms (GCM) 10K type strain sequencing project: providing services to taxonomists for standard genome sequencing and annotation.</title>
        <authorList>
            <consortium name="The Broad Institute Genomics Platform"/>
            <consortium name="The Broad Institute Genome Sequencing Center for Infectious Disease"/>
            <person name="Wu L."/>
            <person name="Ma J."/>
        </authorList>
    </citation>
    <scope>NUCLEOTIDE SEQUENCE [LARGE SCALE GENOMIC DNA]</scope>
    <source>
        <strain evidence="2">TBRC 1276</strain>
    </source>
</reference>